<organism evidence="2 3">
    <name type="scientific">Nitrosomonas communis</name>
    <dbReference type="NCBI Taxonomy" id="44574"/>
    <lineage>
        <taxon>Bacteria</taxon>
        <taxon>Pseudomonadati</taxon>
        <taxon>Pseudomonadota</taxon>
        <taxon>Betaproteobacteria</taxon>
        <taxon>Nitrosomonadales</taxon>
        <taxon>Nitrosomonadaceae</taxon>
        <taxon>Nitrosomonas</taxon>
    </lineage>
</organism>
<evidence type="ECO:0000313" key="2">
    <source>
        <dbReference type="EMBL" id="SDW62135.1"/>
    </source>
</evidence>
<evidence type="ECO:0000256" key="1">
    <source>
        <dbReference type="SAM" id="Phobius"/>
    </source>
</evidence>
<feature type="transmembrane region" description="Helical" evidence="1">
    <location>
        <begin position="12"/>
        <end position="30"/>
    </location>
</feature>
<keyword evidence="1" id="KW-0472">Membrane</keyword>
<dbReference type="Proteomes" id="UP000183454">
    <property type="component" value="Unassembled WGS sequence"/>
</dbReference>
<keyword evidence="1" id="KW-0812">Transmembrane</keyword>
<dbReference type="RefSeq" id="WP_074667004.1">
    <property type="nucleotide sequence ID" value="NZ_FNNH01000019.1"/>
</dbReference>
<accession>A0A1H2V1E8</accession>
<protein>
    <submittedName>
        <fullName evidence="2">Uncharacterized protein</fullName>
    </submittedName>
</protein>
<keyword evidence="1" id="KW-1133">Transmembrane helix</keyword>
<dbReference type="EMBL" id="FNNH01000019">
    <property type="protein sequence ID" value="SDW62135.1"/>
    <property type="molecule type" value="Genomic_DNA"/>
</dbReference>
<reference evidence="2 3" key="1">
    <citation type="submission" date="2016-10" db="EMBL/GenBank/DDBJ databases">
        <authorList>
            <person name="de Groot N.N."/>
        </authorList>
    </citation>
    <scope>NUCLEOTIDE SEQUENCE [LARGE SCALE GENOMIC DNA]</scope>
    <source>
        <strain evidence="2 3">Nm110</strain>
    </source>
</reference>
<dbReference type="AlphaFoldDB" id="A0A1H2V1E8"/>
<gene>
    <name evidence="2" type="ORF">SAMN05421882_10194</name>
</gene>
<sequence length="176" mass="21116">MKSTWKRKLLQLLEILAFSILGISVVLICLNTKEPLASAIGFATVYIAYQQWRANQQKLNFDRYDRRLKVYDEVRKILSLIIQKGTANYEDLRKFYSATSEAYFLFGNEIQDYIDEIFRRGINLKRWSTEYKDSFTYKKPGHDYDMVSNRMHEDLVWFSEQLEPAKEKFKKYLHIR</sequence>
<proteinExistence type="predicted"/>
<evidence type="ECO:0000313" key="3">
    <source>
        <dbReference type="Proteomes" id="UP000183454"/>
    </source>
</evidence>
<name>A0A1H2V1E8_9PROT</name>